<dbReference type="GO" id="GO:0005634">
    <property type="term" value="C:nucleus"/>
    <property type="evidence" value="ECO:0007669"/>
    <property type="project" value="TreeGrafter"/>
</dbReference>
<dbReference type="EMBL" id="LN891050">
    <property type="protein sequence ID" value="CUS10331.1"/>
    <property type="molecule type" value="Genomic_DNA"/>
</dbReference>
<keyword evidence="5" id="KW-0833">Ubl conjugation pathway</keyword>
<dbReference type="SUPFAM" id="SSF54001">
    <property type="entry name" value="Cysteine proteinases"/>
    <property type="match status" value="1"/>
</dbReference>
<dbReference type="InterPro" id="IPR028889">
    <property type="entry name" value="USP"/>
</dbReference>
<evidence type="ECO:0000256" key="3">
    <source>
        <dbReference type="ARBA" id="ARBA00012759"/>
    </source>
</evidence>
<dbReference type="PROSITE" id="PS00973">
    <property type="entry name" value="USP_2"/>
    <property type="match status" value="1"/>
</dbReference>
<evidence type="ECO:0000256" key="7">
    <source>
        <dbReference type="ARBA" id="ARBA00022807"/>
    </source>
</evidence>
<dbReference type="GO" id="GO:0004843">
    <property type="term" value="F:cysteine-type deubiquitinase activity"/>
    <property type="evidence" value="ECO:0007669"/>
    <property type="project" value="UniProtKB-EC"/>
</dbReference>
<evidence type="ECO:0000256" key="8">
    <source>
        <dbReference type="SAM" id="MobiDB-lite"/>
    </source>
</evidence>
<accession>A0A292PU63</accession>
<dbReference type="InterPro" id="IPR050164">
    <property type="entry name" value="Peptidase_C19"/>
</dbReference>
<dbReference type="GO" id="GO:0005829">
    <property type="term" value="C:cytosol"/>
    <property type="evidence" value="ECO:0007669"/>
    <property type="project" value="TreeGrafter"/>
</dbReference>
<evidence type="ECO:0000256" key="9">
    <source>
        <dbReference type="SAM" id="Phobius"/>
    </source>
</evidence>
<dbReference type="EC" id="3.4.19.12" evidence="3"/>
<feature type="compositionally biased region" description="Polar residues" evidence="8">
    <location>
        <begin position="694"/>
        <end position="713"/>
    </location>
</feature>
<keyword evidence="7" id="KW-0788">Thiol protease</keyword>
<evidence type="ECO:0000313" key="12">
    <source>
        <dbReference type="Proteomes" id="UP001412239"/>
    </source>
</evidence>
<keyword evidence="9" id="KW-0812">Transmembrane</keyword>
<keyword evidence="6" id="KW-0378">Hydrolase</keyword>
<evidence type="ECO:0000256" key="2">
    <source>
        <dbReference type="ARBA" id="ARBA00009085"/>
    </source>
</evidence>
<evidence type="ECO:0000256" key="4">
    <source>
        <dbReference type="ARBA" id="ARBA00022670"/>
    </source>
</evidence>
<proteinExistence type="inferred from homology"/>
<evidence type="ECO:0000256" key="6">
    <source>
        <dbReference type="ARBA" id="ARBA00022801"/>
    </source>
</evidence>
<dbReference type="Proteomes" id="UP001412239">
    <property type="component" value="Unassembled WGS sequence"/>
</dbReference>
<feature type="transmembrane region" description="Helical" evidence="9">
    <location>
        <begin position="15"/>
        <end position="36"/>
    </location>
</feature>
<dbReference type="AlphaFoldDB" id="A0A292PU63"/>
<dbReference type="Gene3D" id="3.90.70.10">
    <property type="entry name" value="Cysteine proteinases"/>
    <property type="match status" value="1"/>
</dbReference>
<dbReference type="InterPro" id="IPR038765">
    <property type="entry name" value="Papain-like_cys_pep_sf"/>
</dbReference>
<feature type="domain" description="USP" evidence="10">
    <location>
        <begin position="109"/>
        <end position="555"/>
    </location>
</feature>
<evidence type="ECO:0000256" key="1">
    <source>
        <dbReference type="ARBA" id="ARBA00000707"/>
    </source>
</evidence>
<gene>
    <name evidence="11" type="ORF">GSTUAT00005588001</name>
</gene>
<keyword evidence="12" id="KW-1185">Reference proteome</keyword>
<dbReference type="GO" id="GO:0006508">
    <property type="term" value="P:proteolysis"/>
    <property type="evidence" value="ECO:0007669"/>
    <property type="project" value="UniProtKB-KW"/>
</dbReference>
<organism evidence="11 12">
    <name type="scientific">Tuber aestivum</name>
    <name type="common">summer truffle</name>
    <dbReference type="NCBI Taxonomy" id="59557"/>
    <lineage>
        <taxon>Eukaryota</taxon>
        <taxon>Fungi</taxon>
        <taxon>Dikarya</taxon>
        <taxon>Ascomycota</taxon>
        <taxon>Pezizomycotina</taxon>
        <taxon>Pezizomycetes</taxon>
        <taxon>Pezizales</taxon>
        <taxon>Tuberaceae</taxon>
        <taxon>Tuber</taxon>
    </lineage>
</organism>
<feature type="compositionally biased region" description="Polar residues" evidence="8">
    <location>
        <begin position="618"/>
        <end position="627"/>
    </location>
</feature>
<dbReference type="PANTHER" id="PTHR24006:SF888">
    <property type="entry name" value="UBIQUITIN CARBOXYL-TERMINAL HYDROLASE 30"/>
    <property type="match status" value="1"/>
</dbReference>
<evidence type="ECO:0000259" key="10">
    <source>
        <dbReference type="PROSITE" id="PS50235"/>
    </source>
</evidence>
<comment type="similarity">
    <text evidence="2">Belongs to the peptidase C19 family.</text>
</comment>
<feature type="region of interest" description="Disordered" evidence="8">
    <location>
        <begin position="679"/>
        <end position="742"/>
    </location>
</feature>
<feature type="compositionally biased region" description="Low complexity" evidence="8">
    <location>
        <begin position="376"/>
        <end position="390"/>
    </location>
</feature>
<dbReference type="PROSITE" id="PS50235">
    <property type="entry name" value="USP_3"/>
    <property type="match status" value="1"/>
</dbReference>
<dbReference type="CDD" id="cd02662">
    <property type="entry name" value="Peptidase_C19F"/>
    <property type="match status" value="1"/>
</dbReference>
<dbReference type="Pfam" id="PF00443">
    <property type="entry name" value="UCH"/>
    <property type="match status" value="1"/>
</dbReference>
<name>A0A292PU63_9PEZI</name>
<keyword evidence="9" id="KW-1133">Transmembrane helix</keyword>
<keyword evidence="9" id="KW-0472">Membrane</keyword>
<feature type="region of interest" description="Disordered" evidence="8">
    <location>
        <begin position="371"/>
        <end position="390"/>
    </location>
</feature>
<protein>
    <recommendedName>
        <fullName evidence="3">ubiquitinyl hydrolase 1</fullName>
        <ecNumber evidence="3">3.4.19.12</ecNumber>
    </recommendedName>
</protein>
<dbReference type="GO" id="GO:0016579">
    <property type="term" value="P:protein deubiquitination"/>
    <property type="evidence" value="ECO:0007669"/>
    <property type="project" value="InterPro"/>
</dbReference>
<comment type="catalytic activity">
    <reaction evidence="1">
        <text>Thiol-dependent hydrolysis of ester, thioester, amide, peptide and isopeptide bonds formed by the C-terminal Gly of ubiquitin (a 76-residue protein attached to proteins as an intracellular targeting signal).</text>
        <dbReference type="EC" id="3.4.19.12"/>
    </reaction>
</comment>
<reference evidence="11" key="1">
    <citation type="submission" date="2015-10" db="EMBL/GenBank/DDBJ databases">
        <authorList>
            <person name="Regsiter A."/>
            <person name="william w."/>
        </authorList>
    </citation>
    <scope>NUCLEOTIDE SEQUENCE</scope>
    <source>
        <strain evidence="11">Montdore</strain>
    </source>
</reference>
<sequence>MPRPAVPTSSIDPDVSQSLLVSLIVAGVFVVYNLLYELAGLPPLWELIFVMIPGLLLGPRARETLENAFGISTDGGLGIVARVRNRAASLVGGQLVPAGYSPDGEGLIGGLWNSGNTCYQNSVLQAMASLSHLKPYLASLSLSELEDGMTPSGALISLIADLNTLTSGPRASTPSPIIVRGTDNSGWVYNEQQDAQEFFQKLTGSLEKEVSRFLKRRKESIARGLESVRELEEVDGKKALVSGADSDAAIAKDLRSPFEGLFAQRVGCLQCGYVEAISLQPFTSLSLSLPSQRSCSLEECLSGFTAIEEIHKVDCDKCTILSLCNRLGHFLEPLAEPKTPSPTLQESTRLEMQQRLTALLQAIEEDNFSPNVPGVKISPKQKISSTKTKQTMIARPPPILVLHLNRSQYDIMTGLTGKNHAVVSFPARLDLGKSGAVTRHDTADGSCGLTVDPASPMSGCVPRRVEEPMASPQDSGDANKKMQQEDFVRGNDPEGVLYELKSVVVHHGGHHNGHYTCYRKLHNTWFKTSDHEVYVVEESTVLNIGKVFMLFYERLSDSHGNGNAKLGYNFLVNGGLGAVFVAGSCRSSEPDYGIDDDDEQHPNSNGTVIPPGQDFVPGSTSSSSTHNPEITHPTSPNPPPDPPGEASEDARTLVEEYLAALETYTLLCGTPTSTLFAGQAAPPQVETDGPIPEISTTTKTSAELNPSSSSRAHTFSPPVAAEPTTNSVRRRKGEGEIASANGSATSALPMLLRKAQEELIPATTAPTISSALQTLQSLETRIVSDSEASSLLQGRYKQRAQGIVT</sequence>
<evidence type="ECO:0000256" key="5">
    <source>
        <dbReference type="ARBA" id="ARBA00022786"/>
    </source>
</evidence>
<keyword evidence="4" id="KW-0645">Protease</keyword>
<evidence type="ECO:0000313" key="11">
    <source>
        <dbReference type="EMBL" id="CUS10331.1"/>
    </source>
</evidence>
<feature type="region of interest" description="Disordered" evidence="8">
    <location>
        <begin position="590"/>
        <end position="649"/>
    </location>
</feature>
<dbReference type="InterPro" id="IPR001394">
    <property type="entry name" value="Peptidase_C19_UCH"/>
</dbReference>
<dbReference type="InterPro" id="IPR018200">
    <property type="entry name" value="USP_CS"/>
</dbReference>
<dbReference type="PANTHER" id="PTHR24006">
    <property type="entry name" value="UBIQUITIN CARBOXYL-TERMINAL HYDROLASE"/>
    <property type="match status" value="1"/>
</dbReference>